<name>A0ABS1W1I7_9ACTN</name>
<dbReference type="EMBL" id="JAENHO010000014">
    <property type="protein sequence ID" value="MBL7260587.1"/>
    <property type="molecule type" value="Genomic_DNA"/>
</dbReference>
<dbReference type="Proteomes" id="UP000598996">
    <property type="component" value="Unassembled WGS sequence"/>
</dbReference>
<protein>
    <submittedName>
        <fullName evidence="1">Uncharacterized protein</fullName>
    </submittedName>
</protein>
<keyword evidence="2" id="KW-1185">Reference proteome</keyword>
<comment type="caution">
    <text evidence="1">The sequence shown here is derived from an EMBL/GenBank/DDBJ whole genome shotgun (WGS) entry which is preliminary data.</text>
</comment>
<accession>A0ABS1W1I7</accession>
<reference evidence="1 2" key="1">
    <citation type="submission" date="2021-01" db="EMBL/GenBank/DDBJ databases">
        <title>Actinoplanes sp. nov. LDG1-01 isolated from lichen.</title>
        <authorList>
            <person name="Saeng-In P."/>
            <person name="Phongsopitanun W."/>
            <person name="Kanchanasin P."/>
            <person name="Yuki M."/>
            <person name="Kudo T."/>
            <person name="Ohkuma M."/>
            <person name="Tanasupawat S."/>
        </authorList>
    </citation>
    <scope>NUCLEOTIDE SEQUENCE [LARGE SCALE GENOMIC DNA]</scope>
    <source>
        <strain evidence="1 2">LDG1-01</strain>
    </source>
</reference>
<evidence type="ECO:0000313" key="1">
    <source>
        <dbReference type="EMBL" id="MBL7260587.1"/>
    </source>
</evidence>
<dbReference type="RefSeq" id="WP_202997295.1">
    <property type="nucleotide sequence ID" value="NZ_JAENHO010000014.1"/>
</dbReference>
<proteinExistence type="predicted"/>
<sequence length="104" mass="10916">MVAAFNLGVWRQALLPHGALYRWEGDQGRSGSGFVVLDSSAETVRPADPQGQPVGGLTADLRTSDVSGSSAGVDRASFTQVVAAILRARAKSGEWPETAHAYFG</sequence>
<gene>
    <name evidence="1" type="ORF">JKJ07_40470</name>
</gene>
<evidence type="ECO:0000313" key="2">
    <source>
        <dbReference type="Proteomes" id="UP000598996"/>
    </source>
</evidence>
<organism evidence="1 2">
    <name type="scientific">Paractinoplanes lichenicola</name>
    <dbReference type="NCBI Taxonomy" id="2802976"/>
    <lineage>
        <taxon>Bacteria</taxon>
        <taxon>Bacillati</taxon>
        <taxon>Actinomycetota</taxon>
        <taxon>Actinomycetes</taxon>
        <taxon>Micromonosporales</taxon>
        <taxon>Micromonosporaceae</taxon>
        <taxon>Paractinoplanes</taxon>
    </lineage>
</organism>